<evidence type="ECO:0000313" key="3">
    <source>
        <dbReference type="Proteomes" id="UP000076555"/>
    </source>
</evidence>
<feature type="transmembrane region" description="Helical" evidence="1">
    <location>
        <begin position="39"/>
        <end position="61"/>
    </location>
</feature>
<dbReference type="RefSeq" id="WP_063872735.1">
    <property type="nucleotide sequence ID" value="NZ_CAWMRI010000126.1"/>
</dbReference>
<keyword evidence="1" id="KW-1133">Transmembrane helix</keyword>
<dbReference type="AlphaFoldDB" id="A0A166JMF5"/>
<keyword evidence="1" id="KW-0472">Membrane</keyword>
<organism evidence="2 3">
    <name type="scientific">Nodularia spumigena CENA596</name>
    <dbReference type="NCBI Taxonomy" id="1819295"/>
    <lineage>
        <taxon>Bacteria</taxon>
        <taxon>Bacillati</taxon>
        <taxon>Cyanobacteriota</taxon>
        <taxon>Cyanophyceae</taxon>
        <taxon>Nostocales</taxon>
        <taxon>Nodulariaceae</taxon>
        <taxon>Nodularia</taxon>
    </lineage>
</organism>
<protein>
    <submittedName>
        <fullName evidence="2">Uncharacterized protein</fullName>
    </submittedName>
</protein>
<comment type="caution">
    <text evidence="2">The sequence shown here is derived from an EMBL/GenBank/DDBJ whole genome shotgun (WGS) entry which is preliminary data.</text>
</comment>
<dbReference type="OrthoDB" id="487945at2"/>
<name>A0A166JMF5_NODSP</name>
<dbReference type="EMBL" id="LWAJ01000126">
    <property type="protein sequence ID" value="KZL49892.1"/>
    <property type="molecule type" value="Genomic_DNA"/>
</dbReference>
<dbReference type="Proteomes" id="UP000076555">
    <property type="component" value="Unassembled WGS sequence"/>
</dbReference>
<sequence>MNQMQVTLLISYLLMTCYFFTNWLKFSLRHPTATPEEKFLSFVMFVITTIFWPLTILMSLWQIFNQRKLEFSTMIPVIFAMFAFSLSYYLTYLYERGFCYNDLFCSFPS</sequence>
<keyword evidence="1" id="KW-0812">Transmembrane</keyword>
<feature type="transmembrane region" description="Helical" evidence="1">
    <location>
        <begin position="7"/>
        <end position="24"/>
    </location>
</feature>
<accession>A0A166JMF5</accession>
<evidence type="ECO:0000256" key="1">
    <source>
        <dbReference type="SAM" id="Phobius"/>
    </source>
</evidence>
<reference evidence="2 3" key="1">
    <citation type="submission" date="2016-04" db="EMBL/GenBank/DDBJ databases">
        <title>Draft Genome Assembly of the Bloom-forming Cyanobacterium Nodularia spumigena Strain CENA596 in Shrimp Production Ponds.</title>
        <authorList>
            <person name="Popin R.V."/>
            <person name="Rigonato J."/>
            <person name="Abreu V.A."/>
            <person name="Andreote A.P."/>
            <person name="Silveira S.B."/>
            <person name="Odebrecht C."/>
            <person name="Fiore M.F."/>
        </authorList>
    </citation>
    <scope>NUCLEOTIDE SEQUENCE [LARGE SCALE GENOMIC DNA]</scope>
    <source>
        <strain evidence="2 3">CENA596</strain>
    </source>
</reference>
<feature type="transmembrane region" description="Helical" evidence="1">
    <location>
        <begin position="73"/>
        <end position="94"/>
    </location>
</feature>
<proteinExistence type="predicted"/>
<evidence type="ECO:0000313" key="2">
    <source>
        <dbReference type="EMBL" id="KZL49892.1"/>
    </source>
</evidence>
<gene>
    <name evidence="2" type="ORF">A2T98_10555</name>
</gene>